<gene>
    <name evidence="2" type="ORF">DXA38_14370</name>
</gene>
<dbReference type="AlphaFoldDB" id="A0A3E2VU42"/>
<protein>
    <recommendedName>
        <fullName evidence="4">Phage minor structural protein GP20</fullName>
    </recommendedName>
</protein>
<dbReference type="EMBL" id="QVEV01000023">
    <property type="protein sequence ID" value="RGC14160.1"/>
    <property type="molecule type" value="Genomic_DNA"/>
</dbReference>
<dbReference type="Proteomes" id="UP000260025">
    <property type="component" value="Unassembled WGS sequence"/>
</dbReference>
<feature type="region of interest" description="Disordered" evidence="1">
    <location>
        <begin position="143"/>
        <end position="181"/>
    </location>
</feature>
<comment type="caution">
    <text evidence="2">The sequence shown here is derived from an EMBL/GenBank/DDBJ whole genome shotgun (WGS) entry which is preliminary data.</text>
</comment>
<evidence type="ECO:0008006" key="4">
    <source>
        <dbReference type="Google" id="ProtNLM"/>
    </source>
</evidence>
<sequence length="181" mass="20352">MEFLKEFLGDDLYTQVEAKLKGNDKVKLANLASGEYVSKSKYDDEIKVKDTKITELSDTVKKFDGVDVAKLQQDVKNWEKKYQDDLTSAKKEAAIKLAIADAKPKSEKALMAFLDTDIVKLNEDGTVTGLKEQLENIKKDNGFLFEDDGPQNVNLGGDHENKPETKESTWESALDDHYGKE</sequence>
<feature type="compositionally biased region" description="Basic and acidic residues" evidence="1">
    <location>
        <begin position="157"/>
        <end position="181"/>
    </location>
</feature>
<proteinExistence type="predicted"/>
<organism evidence="2 3">
    <name type="scientific">Clostridium innocuum</name>
    <dbReference type="NCBI Taxonomy" id="1522"/>
    <lineage>
        <taxon>Bacteria</taxon>
        <taxon>Bacillati</taxon>
        <taxon>Bacillota</taxon>
        <taxon>Clostridia</taxon>
        <taxon>Eubacteriales</taxon>
        <taxon>Clostridiaceae</taxon>
        <taxon>Clostridium</taxon>
    </lineage>
</organism>
<accession>A0A3E2VU42</accession>
<evidence type="ECO:0000256" key="1">
    <source>
        <dbReference type="SAM" id="MobiDB-lite"/>
    </source>
</evidence>
<evidence type="ECO:0000313" key="3">
    <source>
        <dbReference type="Proteomes" id="UP000260025"/>
    </source>
</evidence>
<evidence type="ECO:0000313" key="2">
    <source>
        <dbReference type="EMBL" id="RGC14160.1"/>
    </source>
</evidence>
<name>A0A3E2VU42_CLOIN</name>
<dbReference type="InterPro" id="IPR009636">
    <property type="entry name" value="SCAF"/>
</dbReference>
<reference evidence="2 3" key="1">
    <citation type="submission" date="2018-08" db="EMBL/GenBank/DDBJ databases">
        <title>A genome reference for cultivated species of the human gut microbiota.</title>
        <authorList>
            <person name="Zou Y."/>
            <person name="Xue W."/>
            <person name="Luo G."/>
        </authorList>
    </citation>
    <scope>NUCLEOTIDE SEQUENCE [LARGE SCALE GENOMIC DNA]</scope>
    <source>
        <strain evidence="2 3">OF01-2LB</strain>
    </source>
</reference>
<dbReference type="Pfam" id="PF06810">
    <property type="entry name" value="Phage_scaffold"/>
    <property type="match status" value="1"/>
</dbReference>
<dbReference type="OrthoDB" id="2365850at2"/>
<dbReference type="RefSeq" id="WP_117443759.1">
    <property type="nucleotide sequence ID" value="NZ_JAJFEN010000022.1"/>
</dbReference>